<accession>A0A1D9P572</accession>
<dbReference type="Pfam" id="PF14305">
    <property type="entry name" value="ATPgrasp_TupA"/>
    <property type="match status" value="1"/>
</dbReference>
<organism evidence="1 2">
    <name type="scientific">Butyrivibrio hungatei</name>
    <dbReference type="NCBI Taxonomy" id="185008"/>
    <lineage>
        <taxon>Bacteria</taxon>
        <taxon>Bacillati</taxon>
        <taxon>Bacillota</taxon>
        <taxon>Clostridia</taxon>
        <taxon>Lachnospirales</taxon>
        <taxon>Lachnospiraceae</taxon>
        <taxon>Butyrivibrio</taxon>
    </lineage>
</organism>
<keyword evidence="2" id="KW-1185">Reference proteome</keyword>
<dbReference type="AlphaFoldDB" id="A0A1D9P572"/>
<evidence type="ECO:0000313" key="1">
    <source>
        <dbReference type="EMBL" id="AOZ97315.1"/>
    </source>
</evidence>
<protein>
    <submittedName>
        <fullName evidence="1">TupA-like ATPgrasp polysaccharide biosynthesis protein</fullName>
    </submittedName>
</protein>
<dbReference type="EMBL" id="CP017831">
    <property type="protein sequence ID" value="AOZ97315.1"/>
    <property type="molecule type" value="Genomic_DNA"/>
</dbReference>
<dbReference type="RefSeq" id="WP_083385977.1">
    <property type="nucleotide sequence ID" value="NZ_CP017831.1"/>
</dbReference>
<proteinExistence type="predicted"/>
<dbReference type="Proteomes" id="UP000179284">
    <property type="component" value="Chromosome I"/>
</dbReference>
<sequence length="396" mass="46457">MTYELFEEICSNNKICIWGCGKYGQTYAYWSLKSADAEIACYCDSNYVEGREYHGIPQIRKEELFLLQDIFVFVAIKNIGAQEKVLDELRKHNIQAHVFDLQTFSTLCSSLEKCRDANVTCKYQSLISDEAYLSMIFEEKLGHKLNLASPKTFNEKLQWLKIHNRNPYYNKLVDKAEVKNVVARIIGQEYVIPTLGTWMRFEDIDFEKLPEQYVLKCTHDSGSIAICSDRDNFDIQGAKKKLTKALDTNYYWLGREWPYKDIKPRILAEEYICSTKYDVLPVYKFFCFEGEPKLIQAIKNDKTDKETIDYYDISWNRLDIRQNYPNSDVPLERPEQLEKMTELARLLSEGVPFIRVDFYAFDSKVLFSEFTFFSDCGLEKFYPESVDLRLGDLIKI</sequence>
<name>A0A1D9P572_9FIRM</name>
<dbReference type="InterPro" id="IPR029465">
    <property type="entry name" value="ATPgrasp_TupA"/>
</dbReference>
<evidence type="ECO:0000313" key="2">
    <source>
        <dbReference type="Proteomes" id="UP000179284"/>
    </source>
</evidence>
<gene>
    <name evidence="1" type="ORF">bhn_I2282</name>
</gene>
<reference evidence="2" key="1">
    <citation type="submission" date="2016-10" db="EMBL/GenBank/DDBJ databases">
        <title>The complete genome sequence of the rumen bacterium Butyrivibrio hungatei MB2003.</title>
        <authorList>
            <person name="Palevich N."/>
            <person name="Kelly W.J."/>
            <person name="Leahy S.C."/>
            <person name="Altermann E."/>
            <person name="Rakonjac J."/>
            <person name="Attwood G.T."/>
        </authorList>
    </citation>
    <scope>NUCLEOTIDE SEQUENCE [LARGE SCALE GENOMIC DNA]</scope>
    <source>
        <strain evidence="2">MB2003</strain>
    </source>
</reference>
<dbReference type="KEGG" id="bhu:bhn_I2282"/>
<dbReference type="OrthoDB" id="9791827at2"/>